<dbReference type="SMART" id="SM00249">
    <property type="entry name" value="PHD"/>
    <property type="match status" value="1"/>
</dbReference>
<dbReference type="Proteomes" id="UP000789595">
    <property type="component" value="Unassembled WGS sequence"/>
</dbReference>
<proteinExistence type="predicted"/>
<dbReference type="CDD" id="cd15532">
    <property type="entry name" value="PHD2_CHD_II"/>
    <property type="match status" value="1"/>
</dbReference>
<keyword evidence="8" id="KW-1185">Reference proteome</keyword>
<dbReference type="InterPro" id="IPR019787">
    <property type="entry name" value="Znf_PHD-finger"/>
</dbReference>
<keyword evidence="1" id="KW-0479">Metal-binding</keyword>
<sequence>MGTVEAQLDDFGRVRVRYDDGLVEDMRLPHPDVVFTAFGRDHVMQPLNSPVQAPPAPPPPEAPAREAPAPPLRLHQKHPEAARAPRHAVPIRIGPNFQIDPAILAEPPVPRPYAAAGAFAWPRALAPSCDLPERRPAREVRDDELGAERTAWALEPLGPTAQPGGAPRQLIYLRSGPNTIGRRKNLGLTDPVLSRDQCDVHIDARNQVWVERHDWLPDGEVLVNGLPLGPGKPCRTYLEVDDELWLKSETNSAYRLVLIDGPRGPSGDPGDRACAARAAHAAESARAERLAERRLAVAERVWAPPTTPAARRELRALLDVVEPGAEEVALREAFSGGFPWARALAERRRGAAGIAERWADVGPYAVAAAILRHRRRYALVAKEFHVTAGDVQTYLYSFLKPEFPDLFDELKWALHQRRTRVRRRDGPSNVKVGTLEPVPYEEDGNQPFCYICRLSGELMCCDSCERSVHLHCLNLARPPDGDWFCSDRCTARGPRSVAARLASKRAAEKRG</sequence>
<dbReference type="Gene3D" id="3.30.40.10">
    <property type="entry name" value="Zinc/RING finger domain, C3HC4 (zinc finger)"/>
    <property type="match status" value="1"/>
</dbReference>
<evidence type="ECO:0000256" key="3">
    <source>
        <dbReference type="ARBA" id="ARBA00022833"/>
    </source>
</evidence>
<evidence type="ECO:0000313" key="8">
    <source>
        <dbReference type="Proteomes" id="UP000789595"/>
    </source>
</evidence>
<reference evidence="7" key="1">
    <citation type="submission" date="2021-11" db="EMBL/GenBank/DDBJ databases">
        <authorList>
            <consortium name="Genoscope - CEA"/>
            <person name="William W."/>
        </authorList>
    </citation>
    <scope>NUCLEOTIDE SEQUENCE</scope>
</reference>
<feature type="compositionally biased region" description="Pro residues" evidence="5">
    <location>
        <begin position="52"/>
        <end position="62"/>
    </location>
</feature>
<organism evidence="7 8">
    <name type="scientific">Pelagomonas calceolata</name>
    <dbReference type="NCBI Taxonomy" id="35677"/>
    <lineage>
        <taxon>Eukaryota</taxon>
        <taxon>Sar</taxon>
        <taxon>Stramenopiles</taxon>
        <taxon>Ochrophyta</taxon>
        <taxon>Pelagophyceae</taxon>
        <taxon>Pelagomonadales</taxon>
        <taxon>Pelagomonadaceae</taxon>
        <taxon>Pelagomonas</taxon>
    </lineage>
</organism>
<evidence type="ECO:0000256" key="1">
    <source>
        <dbReference type="ARBA" id="ARBA00022723"/>
    </source>
</evidence>
<dbReference type="PANTHER" id="PTHR24102">
    <property type="entry name" value="PHD FINGER PROTEIN"/>
    <property type="match status" value="1"/>
</dbReference>
<keyword evidence="3" id="KW-0862">Zinc</keyword>
<dbReference type="PROSITE" id="PS50016">
    <property type="entry name" value="ZF_PHD_2"/>
    <property type="match status" value="1"/>
</dbReference>
<gene>
    <name evidence="7" type="ORF">PECAL_5P09970</name>
</gene>
<accession>A0A8J2SZV5</accession>
<feature type="region of interest" description="Disordered" evidence="5">
    <location>
        <begin position="45"/>
        <end position="69"/>
    </location>
</feature>
<evidence type="ECO:0000313" key="7">
    <source>
        <dbReference type="EMBL" id="CAH0376414.1"/>
    </source>
</evidence>
<evidence type="ECO:0000259" key="6">
    <source>
        <dbReference type="PROSITE" id="PS50016"/>
    </source>
</evidence>
<evidence type="ECO:0000256" key="2">
    <source>
        <dbReference type="ARBA" id="ARBA00022771"/>
    </source>
</evidence>
<feature type="domain" description="PHD-type" evidence="6">
    <location>
        <begin position="446"/>
        <end position="491"/>
    </location>
</feature>
<protein>
    <recommendedName>
        <fullName evidence="6">PHD-type domain-containing protein</fullName>
    </recommendedName>
</protein>
<dbReference type="PANTHER" id="PTHR24102:SF28">
    <property type="entry name" value="PHD-TYPE DOMAIN-CONTAINING PROTEIN"/>
    <property type="match status" value="1"/>
</dbReference>
<evidence type="ECO:0000256" key="4">
    <source>
        <dbReference type="PROSITE-ProRule" id="PRU00146"/>
    </source>
</evidence>
<dbReference type="AlphaFoldDB" id="A0A8J2SZV5"/>
<dbReference type="GO" id="GO:0008270">
    <property type="term" value="F:zinc ion binding"/>
    <property type="evidence" value="ECO:0007669"/>
    <property type="project" value="UniProtKB-KW"/>
</dbReference>
<dbReference type="InterPro" id="IPR013083">
    <property type="entry name" value="Znf_RING/FYVE/PHD"/>
</dbReference>
<dbReference type="OrthoDB" id="1870062at2759"/>
<dbReference type="SUPFAM" id="SSF49879">
    <property type="entry name" value="SMAD/FHA domain"/>
    <property type="match status" value="1"/>
</dbReference>
<keyword evidence="2 4" id="KW-0863">Zinc-finger</keyword>
<dbReference type="CDD" id="cd00060">
    <property type="entry name" value="FHA"/>
    <property type="match status" value="1"/>
</dbReference>
<dbReference type="InterPro" id="IPR001965">
    <property type="entry name" value="Znf_PHD"/>
</dbReference>
<evidence type="ECO:0000256" key="5">
    <source>
        <dbReference type="SAM" id="MobiDB-lite"/>
    </source>
</evidence>
<dbReference type="EMBL" id="CAKKNE010000005">
    <property type="protein sequence ID" value="CAH0376414.1"/>
    <property type="molecule type" value="Genomic_DNA"/>
</dbReference>
<dbReference type="InterPro" id="IPR008984">
    <property type="entry name" value="SMAD_FHA_dom_sf"/>
</dbReference>
<dbReference type="InterPro" id="IPR011011">
    <property type="entry name" value="Znf_FYVE_PHD"/>
</dbReference>
<comment type="caution">
    <text evidence="7">The sequence shown here is derived from an EMBL/GenBank/DDBJ whole genome shotgun (WGS) entry which is preliminary data.</text>
</comment>
<name>A0A8J2SZV5_9STRA</name>
<dbReference type="SUPFAM" id="SSF57903">
    <property type="entry name" value="FYVE/PHD zinc finger"/>
    <property type="match status" value="1"/>
</dbReference>